<protein>
    <submittedName>
        <fullName evidence="2">Uncharacterized protein</fullName>
    </submittedName>
</protein>
<feature type="compositionally biased region" description="Polar residues" evidence="1">
    <location>
        <begin position="368"/>
        <end position="385"/>
    </location>
</feature>
<feature type="region of interest" description="Disordered" evidence="1">
    <location>
        <begin position="199"/>
        <end position="221"/>
    </location>
</feature>
<evidence type="ECO:0000313" key="3">
    <source>
        <dbReference type="Proteomes" id="UP000230233"/>
    </source>
</evidence>
<organism evidence="2 3">
    <name type="scientific">Caenorhabditis nigoni</name>
    <dbReference type="NCBI Taxonomy" id="1611254"/>
    <lineage>
        <taxon>Eukaryota</taxon>
        <taxon>Metazoa</taxon>
        <taxon>Ecdysozoa</taxon>
        <taxon>Nematoda</taxon>
        <taxon>Chromadorea</taxon>
        <taxon>Rhabditida</taxon>
        <taxon>Rhabditina</taxon>
        <taxon>Rhabditomorpha</taxon>
        <taxon>Rhabditoidea</taxon>
        <taxon>Rhabditidae</taxon>
        <taxon>Peloderinae</taxon>
        <taxon>Caenorhabditis</taxon>
    </lineage>
</organism>
<proteinExistence type="predicted"/>
<feature type="compositionally biased region" description="Basic and acidic residues" evidence="1">
    <location>
        <begin position="350"/>
        <end position="361"/>
    </location>
</feature>
<name>A0A2G5UJI8_9PELO</name>
<reference evidence="3" key="1">
    <citation type="submission" date="2017-10" db="EMBL/GenBank/DDBJ databases">
        <title>Rapid genome shrinkage in a self-fertile nematode reveals novel sperm competition proteins.</title>
        <authorList>
            <person name="Yin D."/>
            <person name="Schwarz E.M."/>
            <person name="Thomas C.G."/>
            <person name="Felde R.L."/>
            <person name="Korf I.F."/>
            <person name="Cutter A.D."/>
            <person name="Schartner C.M."/>
            <person name="Ralston E.J."/>
            <person name="Meyer B.J."/>
            <person name="Haag E.S."/>
        </authorList>
    </citation>
    <scope>NUCLEOTIDE SEQUENCE [LARGE SCALE GENOMIC DNA]</scope>
    <source>
        <strain evidence="3">JU1422</strain>
    </source>
</reference>
<feature type="region of interest" description="Disordered" evidence="1">
    <location>
        <begin position="350"/>
        <end position="392"/>
    </location>
</feature>
<feature type="region of interest" description="Disordered" evidence="1">
    <location>
        <begin position="72"/>
        <end position="100"/>
    </location>
</feature>
<evidence type="ECO:0000313" key="2">
    <source>
        <dbReference type="EMBL" id="PIC39704.1"/>
    </source>
</evidence>
<dbReference type="AlphaFoldDB" id="A0A2G5UJI8"/>
<dbReference type="OrthoDB" id="10503099at2759"/>
<evidence type="ECO:0000256" key="1">
    <source>
        <dbReference type="SAM" id="MobiDB-lite"/>
    </source>
</evidence>
<feature type="compositionally biased region" description="Basic and acidic residues" evidence="1">
    <location>
        <begin position="7"/>
        <end position="30"/>
    </location>
</feature>
<dbReference type="Proteomes" id="UP000230233">
    <property type="component" value="Chromosome III"/>
</dbReference>
<feature type="region of interest" description="Disordered" evidence="1">
    <location>
        <begin position="1"/>
        <end position="30"/>
    </location>
</feature>
<accession>A0A2G5UJI8</accession>
<feature type="compositionally biased region" description="Polar residues" evidence="1">
    <location>
        <begin position="124"/>
        <end position="139"/>
    </location>
</feature>
<sequence>MSSSSDKASEDPKDMSSEEQDEKMNRIRAERRERIRQELYKIRNGRVVNRRDYDILDCLELRDLMDKMVKAREEETSEAAGRPVYDPETKDSLSEEKNETRRQSFVALLEAFCQKLEEIKNKRAASSEQMSHQGVSSSEGAAISAKTVEASGEPVNNPEELENASTKEMSKEEKNEMWRQKSAALVENVRQALEKIKNREATSSGPISHPVVNPRGDADFNSSEVTAISDRTVEAEDEPSKAAGKPLYNLEDSTKLMLKEMERFVLERIPTGNSSGVSSGAFFGAKLGVISGAFEPADQRSEDRRAAAGPVYDPELLTEDGRAVFQKLAKIMSIIIPGYTRGGQWEEDYQREQRYWDERDGAAAGPSGETSGDSTGLSYGPSSEPSGKKNEN</sequence>
<dbReference type="EMBL" id="PDUG01000003">
    <property type="protein sequence ID" value="PIC39704.1"/>
    <property type="molecule type" value="Genomic_DNA"/>
</dbReference>
<feature type="region of interest" description="Disordered" evidence="1">
    <location>
        <begin position="122"/>
        <end position="168"/>
    </location>
</feature>
<keyword evidence="3" id="KW-1185">Reference proteome</keyword>
<feature type="compositionally biased region" description="Basic and acidic residues" evidence="1">
    <location>
        <begin position="85"/>
        <end position="100"/>
    </location>
</feature>
<comment type="caution">
    <text evidence="2">The sequence shown here is derived from an EMBL/GenBank/DDBJ whole genome shotgun (WGS) entry which is preliminary data.</text>
</comment>
<gene>
    <name evidence="2" type="primary">Cnig_chr_III.g11305</name>
    <name evidence="2" type="ORF">B9Z55_011305</name>
</gene>